<keyword evidence="3" id="KW-1185">Reference proteome</keyword>
<dbReference type="PROSITE" id="PS00110">
    <property type="entry name" value="PYRUVATE_KINASE"/>
    <property type="match status" value="1"/>
</dbReference>
<dbReference type="InterPro" id="IPR018209">
    <property type="entry name" value="Pyrv_Knase_AS"/>
</dbReference>
<dbReference type="EMBL" id="JAUHHV010000010">
    <property type="protein sequence ID" value="KAK1409110.1"/>
    <property type="molecule type" value="Genomic_DNA"/>
</dbReference>
<dbReference type="GO" id="GO:0004743">
    <property type="term" value="F:pyruvate kinase activity"/>
    <property type="evidence" value="ECO:0007669"/>
    <property type="project" value="InterPro"/>
</dbReference>
<evidence type="ECO:0000313" key="3">
    <source>
        <dbReference type="Proteomes" id="UP001229421"/>
    </source>
</evidence>
<dbReference type="Proteomes" id="UP001229421">
    <property type="component" value="Unassembled WGS sequence"/>
</dbReference>
<reference evidence="2" key="1">
    <citation type="journal article" date="2023" name="bioRxiv">
        <title>Improved chromosome-level genome assembly for marigold (Tagetes erecta).</title>
        <authorList>
            <person name="Jiang F."/>
            <person name="Yuan L."/>
            <person name="Wang S."/>
            <person name="Wang H."/>
            <person name="Xu D."/>
            <person name="Wang A."/>
            <person name="Fan W."/>
        </authorList>
    </citation>
    <scope>NUCLEOTIDE SEQUENCE</scope>
    <source>
        <strain evidence="2">WSJ</strain>
        <tissue evidence="2">Leaf</tissue>
    </source>
</reference>
<dbReference type="InterPro" id="IPR040442">
    <property type="entry name" value="Pyrv_kinase-like_dom_sf"/>
</dbReference>
<dbReference type="AlphaFoldDB" id="A0AAD8NBA1"/>
<proteinExistence type="predicted"/>
<dbReference type="Gene3D" id="3.20.20.60">
    <property type="entry name" value="Phosphoenolpyruvate-binding domains"/>
    <property type="match status" value="1"/>
</dbReference>
<evidence type="ECO:0000256" key="1">
    <source>
        <dbReference type="SAM" id="SignalP"/>
    </source>
</evidence>
<feature type="chain" id="PRO_5042233274" evidence="1">
    <location>
        <begin position="24"/>
        <end position="108"/>
    </location>
</feature>
<accession>A0AAD8NBA1</accession>
<feature type="signal peptide" evidence="1">
    <location>
        <begin position="1"/>
        <end position="23"/>
    </location>
</feature>
<organism evidence="2 3">
    <name type="scientific">Tagetes erecta</name>
    <name type="common">African marigold</name>
    <dbReference type="NCBI Taxonomy" id="13708"/>
    <lineage>
        <taxon>Eukaryota</taxon>
        <taxon>Viridiplantae</taxon>
        <taxon>Streptophyta</taxon>
        <taxon>Embryophyta</taxon>
        <taxon>Tracheophyta</taxon>
        <taxon>Spermatophyta</taxon>
        <taxon>Magnoliopsida</taxon>
        <taxon>eudicotyledons</taxon>
        <taxon>Gunneridae</taxon>
        <taxon>Pentapetalae</taxon>
        <taxon>asterids</taxon>
        <taxon>campanulids</taxon>
        <taxon>Asterales</taxon>
        <taxon>Asteraceae</taxon>
        <taxon>Asteroideae</taxon>
        <taxon>Heliantheae alliance</taxon>
        <taxon>Tageteae</taxon>
        <taxon>Tagetes</taxon>
    </lineage>
</organism>
<evidence type="ECO:0000313" key="2">
    <source>
        <dbReference type="EMBL" id="KAK1409110.1"/>
    </source>
</evidence>
<protein>
    <submittedName>
        <fullName evidence="2">Uncharacterized protein</fullName>
    </submittedName>
</protein>
<keyword evidence="1" id="KW-0732">Signal</keyword>
<name>A0AAD8NBA1_TARER</name>
<sequence>MISNSVWTIKLISMQFLLLKMQAQVIHELKNYLKSCGADIQVIPKIESADSIPNLHLSSQLLTGQWLQEVTLVQSCLLKRFCCCRKRLSGHAVAWEKLLLLQQTCLKA</sequence>
<comment type="caution">
    <text evidence="2">The sequence shown here is derived from an EMBL/GenBank/DDBJ whole genome shotgun (WGS) entry which is preliminary data.</text>
</comment>
<gene>
    <name evidence="2" type="ORF">QVD17_35635</name>
</gene>